<accession>A0ABQ5VJY7</accession>
<feature type="signal peptide" evidence="1">
    <location>
        <begin position="1"/>
        <end position="22"/>
    </location>
</feature>
<feature type="chain" id="PRO_5045480175" description="DUF2946 domain-containing protein" evidence="1">
    <location>
        <begin position="23"/>
        <end position="113"/>
    </location>
</feature>
<gene>
    <name evidence="2" type="ORF">GCM10007927_22410</name>
</gene>
<reference evidence="2" key="2">
    <citation type="submission" date="2023-01" db="EMBL/GenBank/DDBJ databases">
        <title>Draft genome sequence of Sulfitobacter pacificus strain NBRC 109915.</title>
        <authorList>
            <person name="Sun Q."/>
            <person name="Mori K."/>
        </authorList>
    </citation>
    <scope>NUCLEOTIDE SEQUENCE</scope>
    <source>
        <strain evidence="2">NBRC 109915</strain>
    </source>
</reference>
<keyword evidence="1" id="KW-0732">Signal</keyword>
<comment type="caution">
    <text evidence="2">The sequence shown here is derived from an EMBL/GenBank/DDBJ whole genome shotgun (WGS) entry which is preliminary data.</text>
</comment>
<dbReference type="EMBL" id="BSNL01000001">
    <property type="protein sequence ID" value="GLQ27438.1"/>
    <property type="molecule type" value="Genomic_DNA"/>
</dbReference>
<dbReference type="Pfam" id="PF11162">
    <property type="entry name" value="DUF2946"/>
    <property type="match status" value="1"/>
</dbReference>
<dbReference type="Proteomes" id="UP001161388">
    <property type="component" value="Unassembled WGS sequence"/>
</dbReference>
<sequence length="113" mass="11553">MTRVILSFLLAFLLALTSQSMAAARGAAAATGQMVICTGSGTMTVYTDAGGEPTTAPHLCPDCMAGVVFAPLRVVVKAPTRYVPVELPTLAAMQVLAADARLGPPVRAPPLSV</sequence>
<dbReference type="InterPro" id="IPR021333">
    <property type="entry name" value="DUF2946"/>
</dbReference>
<protein>
    <recommendedName>
        <fullName evidence="4">DUF2946 domain-containing protein</fullName>
    </recommendedName>
</protein>
<reference evidence="2" key="1">
    <citation type="journal article" date="2014" name="Int. J. Syst. Evol. Microbiol.">
        <title>Complete genome of a new Firmicutes species belonging to the dominant human colonic microbiota ('Ruminococcus bicirculans') reveals two chromosomes and a selective capacity to utilize plant glucans.</title>
        <authorList>
            <consortium name="NISC Comparative Sequencing Program"/>
            <person name="Wegmann U."/>
            <person name="Louis P."/>
            <person name="Goesmann A."/>
            <person name="Henrissat B."/>
            <person name="Duncan S.H."/>
            <person name="Flint H.J."/>
        </authorList>
    </citation>
    <scope>NUCLEOTIDE SEQUENCE</scope>
    <source>
        <strain evidence="2">NBRC 109915</strain>
    </source>
</reference>
<keyword evidence="3" id="KW-1185">Reference proteome</keyword>
<name>A0ABQ5VJY7_9RHOB</name>
<evidence type="ECO:0000313" key="2">
    <source>
        <dbReference type="EMBL" id="GLQ27438.1"/>
    </source>
</evidence>
<dbReference type="RefSeq" id="WP_284373453.1">
    <property type="nucleotide sequence ID" value="NZ_BSNL01000001.1"/>
</dbReference>
<proteinExistence type="predicted"/>
<evidence type="ECO:0000313" key="3">
    <source>
        <dbReference type="Proteomes" id="UP001161388"/>
    </source>
</evidence>
<evidence type="ECO:0008006" key="4">
    <source>
        <dbReference type="Google" id="ProtNLM"/>
    </source>
</evidence>
<evidence type="ECO:0000256" key="1">
    <source>
        <dbReference type="SAM" id="SignalP"/>
    </source>
</evidence>
<organism evidence="2 3">
    <name type="scientific">Sulfitobacter pacificus</name>
    <dbReference type="NCBI Taxonomy" id="1499314"/>
    <lineage>
        <taxon>Bacteria</taxon>
        <taxon>Pseudomonadati</taxon>
        <taxon>Pseudomonadota</taxon>
        <taxon>Alphaproteobacteria</taxon>
        <taxon>Rhodobacterales</taxon>
        <taxon>Roseobacteraceae</taxon>
        <taxon>Sulfitobacter</taxon>
    </lineage>
</organism>